<gene>
    <name evidence="1" type="ORF">ACFFQV_13500</name>
</gene>
<organism evidence="1 2">
    <name type="scientific">Agromyces lapidis</name>
    <dbReference type="NCBI Taxonomy" id="279574"/>
    <lineage>
        <taxon>Bacteria</taxon>
        <taxon>Bacillati</taxon>
        <taxon>Actinomycetota</taxon>
        <taxon>Actinomycetes</taxon>
        <taxon>Micrococcales</taxon>
        <taxon>Microbacteriaceae</taxon>
        <taxon>Agromyces</taxon>
    </lineage>
</organism>
<proteinExistence type="predicted"/>
<dbReference type="RefSeq" id="WP_157425088.1">
    <property type="nucleotide sequence ID" value="NZ_BAAANI010000004.1"/>
</dbReference>
<dbReference type="EMBL" id="JBHMBL010000003">
    <property type="protein sequence ID" value="MFB9643308.1"/>
    <property type="molecule type" value="Genomic_DNA"/>
</dbReference>
<reference evidence="1 2" key="1">
    <citation type="submission" date="2024-09" db="EMBL/GenBank/DDBJ databases">
        <authorList>
            <person name="Sun Q."/>
            <person name="Mori K."/>
        </authorList>
    </citation>
    <scope>NUCLEOTIDE SEQUENCE [LARGE SCALE GENOMIC DNA]</scope>
    <source>
        <strain evidence="1 2">JCM 14321</strain>
    </source>
</reference>
<accession>A0ABV5SSI3</accession>
<dbReference type="Proteomes" id="UP001589667">
    <property type="component" value="Unassembled WGS sequence"/>
</dbReference>
<sequence>MTNPARRLQMIFARWSDAYTGHTSAHSAREWNSAPSVAMDQHLEAFRLLLAIGDSLDYLEAKNVNVNVYRAAYVEWTKIVLNNPNAWTTALGREAAFPEHPIAHLDTLATVLDLDRPVLHPEPEAKLRAVVDQVMELLGADESISPSLREYVYRLVTEIRTALDDEAVMGSFDFAEGAQRLWIALFAAAGQSTKMRSKWKAAASGIFRDAGVAALGSLPSVGLTIAQIASTAS</sequence>
<comment type="caution">
    <text evidence="1">The sequence shown here is derived from an EMBL/GenBank/DDBJ whole genome shotgun (WGS) entry which is preliminary data.</text>
</comment>
<protein>
    <submittedName>
        <fullName evidence="1">Uncharacterized protein</fullName>
    </submittedName>
</protein>
<keyword evidence="2" id="KW-1185">Reference proteome</keyword>
<evidence type="ECO:0000313" key="2">
    <source>
        <dbReference type="Proteomes" id="UP001589667"/>
    </source>
</evidence>
<evidence type="ECO:0000313" key="1">
    <source>
        <dbReference type="EMBL" id="MFB9643308.1"/>
    </source>
</evidence>
<name>A0ABV5SSI3_9MICO</name>